<dbReference type="EMBL" id="GBXM01053705">
    <property type="protein sequence ID" value="JAH54872.1"/>
    <property type="molecule type" value="Transcribed_RNA"/>
</dbReference>
<protein>
    <submittedName>
        <fullName evidence="1">Uncharacterized protein</fullName>
    </submittedName>
</protein>
<accession>A0A0E9TN50</accession>
<proteinExistence type="predicted"/>
<name>A0A0E9TN50_ANGAN</name>
<reference evidence="1" key="2">
    <citation type="journal article" date="2015" name="Fish Shellfish Immunol.">
        <title>Early steps in the European eel (Anguilla anguilla)-Vibrio vulnificus interaction in the gills: Role of the RtxA13 toxin.</title>
        <authorList>
            <person name="Callol A."/>
            <person name="Pajuelo D."/>
            <person name="Ebbesson L."/>
            <person name="Teles M."/>
            <person name="MacKenzie S."/>
            <person name="Amaro C."/>
        </authorList>
    </citation>
    <scope>NUCLEOTIDE SEQUENCE</scope>
</reference>
<organism evidence="1">
    <name type="scientific">Anguilla anguilla</name>
    <name type="common">European freshwater eel</name>
    <name type="synonym">Muraena anguilla</name>
    <dbReference type="NCBI Taxonomy" id="7936"/>
    <lineage>
        <taxon>Eukaryota</taxon>
        <taxon>Metazoa</taxon>
        <taxon>Chordata</taxon>
        <taxon>Craniata</taxon>
        <taxon>Vertebrata</taxon>
        <taxon>Euteleostomi</taxon>
        <taxon>Actinopterygii</taxon>
        <taxon>Neopterygii</taxon>
        <taxon>Teleostei</taxon>
        <taxon>Anguilliformes</taxon>
        <taxon>Anguillidae</taxon>
        <taxon>Anguilla</taxon>
    </lineage>
</organism>
<dbReference type="AlphaFoldDB" id="A0A0E9TN50"/>
<sequence length="20" mass="2499">MPLHLSPFDPETHFRLYVWL</sequence>
<reference evidence="1" key="1">
    <citation type="submission" date="2014-11" db="EMBL/GenBank/DDBJ databases">
        <authorList>
            <person name="Amaro Gonzalez C."/>
        </authorList>
    </citation>
    <scope>NUCLEOTIDE SEQUENCE</scope>
</reference>
<evidence type="ECO:0000313" key="1">
    <source>
        <dbReference type="EMBL" id="JAH54872.1"/>
    </source>
</evidence>